<dbReference type="Proteomes" id="UP001224674">
    <property type="component" value="Chromosome"/>
</dbReference>
<evidence type="ECO:0000256" key="4">
    <source>
        <dbReference type="ARBA" id="ARBA00023186"/>
    </source>
</evidence>
<keyword evidence="1 5" id="KW-0963">Cytoplasm</keyword>
<accession>A0AAJ6DCB4</accession>
<keyword evidence="3 5" id="KW-0698">rRNA processing</keyword>
<dbReference type="NCBIfam" id="TIGR02273">
    <property type="entry name" value="16S_RimM"/>
    <property type="match status" value="1"/>
</dbReference>
<dbReference type="InterPro" id="IPR002676">
    <property type="entry name" value="RimM_N"/>
</dbReference>
<dbReference type="EMBL" id="CP122566">
    <property type="protein sequence ID" value="WGH93465.1"/>
    <property type="molecule type" value="Genomic_DNA"/>
</dbReference>
<dbReference type="InterPro" id="IPR009000">
    <property type="entry name" value="Transl_B-barrel_sf"/>
</dbReference>
<name>A0AAJ6DCB4_9MICC</name>
<dbReference type="InterPro" id="IPR036976">
    <property type="entry name" value="RimM_N_sf"/>
</dbReference>
<reference evidence="8 9" key="1">
    <citation type="submission" date="2023-03" db="EMBL/GenBank/DDBJ databases">
        <title>Complete genome sequences of several Auritidibacter ignavus strains isolated from ear infections.</title>
        <authorList>
            <person name="Baehr T."/>
            <person name="Baumhoegger A.M."/>
        </authorList>
    </citation>
    <scope>NUCLEOTIDE SEQUENCE [LARGE SCALE GENOMIC DNA]</scope>
    <source>
        <strain evidence="8 9">BABAE-6</strain>
    </source>
</reference>
<evidence type="ECO:0000259" key="6">
    <source>
        <dbReference type="Pfam" id="PF01782"/>
    </source>
</evidence>
<dbReference type="AlphaFoldDB" id="A0AAJ6DCB4"/>
<dbReference type="Gene3D" id="2.40.30.60">
    <property type="entry name" value="RimM"/>
    <property type="match status" value="1"/>
</dbReference>
<evidence type="ECO:0000313" key="9">
    <source>
        <dbReference type="Proteomes" id="UP001224674"/>
    </source>
</evidence>
<dbReference type="InterPro" id="IPR056792">
    <property type="entry name" value="PRC_RimM"/>
</dbReference>
<dbReference type="HAMAP" id="MF_00014">
    <property type="entry name" value="Ribosome_mat_RimM"/>
    <property type="match status" value="1"/>
</dbReference>
<evidence type="ECO:0000256" key="5">
    <source>
        <dbReference type="HAMAP-Rule" id="MF_00014"/>
    </source>
</evidence>
<comment type="similarity">
    <text evidence="5">Belongs to the RimM family.</text>
</comment>
<evidence type="ECO:0000313" key="8">
    <source>
        <dbReference type="EMBL" id="WGH93465.1"/>
    </source>
</evidence>
<dbReference type="GO" id="GO:0005840">
    <property type="term" value="C:ribosome"/>
    <property type="evidence" value="ECO:0007669"/>
    <property type="project" value="InterPro"/>
</dbReference>
<comment type="domain">
    <text evidence="5">The PRC barrel domain binds ribosomal protein uS19.</text>
</comment>
<dbReference type="GO" id="GO:0043022">
    <property type="term" value="F:ribosome binding"/>
    <property type="evidence" value="ECO:0007669"/>
    <property type="project" value="InterPro"/>
</dbReference>
<feature type="domain" description="RimM N-terminal" evidence="6">
    <location>
        <begin position="12"/>
        <end position="97"/>
    </location>
</feature>
<comment type="subunit">
    <text evidence="5">Binds ribosomal protein uS19.</text>
</comment>
<keyword evidence="4 5" id="KW-0143">Chaperone</keyword>
<dbReference type="RefSeq" id="WP_279674962.1">
    <property type="nucleotide sequence ID" value="NZ_CP122566.1"/>
</dbReference>
<dbReference type="SUPFAM" id="SSF50346">
    <property type="entry name" value="PRC-barrel domain"/>
    <property type="match status" value="1"/>
</dbReference>
<dbReference type="SUPFAM" id="SSF50447">
    <property type="entry name" value="Translation proteins"/>
    <property type="match status" value="1"/>
</dbReference>
<keyword evidence="2 5" id="KW-0690">Ribosome biogenesis</keyword>
<dbReference type="GO" id="GO:0006364">
    <property type="term" value="P:rRNA processing"/>
    <property type="evidence" value="ECO:0007669"/>
    <property type="project" value="UniProtKB-UniRule"/>
</dbReference>
<keyword evidence="9" id="KW-1185">Reference proteome</keyword>
<feature type="domain" description="Ribosome maturation factor RimM PRC barrel" evidence="7">
    <location>
        <begin position="117"/>
        <end position="178"/>
    </location>
</feature>
<protein>
    <recommendedName>
        <fullName evidence="5">Ribosome maturation factor RimM</fullName>
    </recommendedName>
</protein>
<dbReference type="InterPro" id="IPR011961">
    <property type="entry name" value="RimM"/>
</dbReference>
<proteinExistence type="inferred from homology"/>
<dbReference type="Pfam" id="PF24986">
    <property type="entry name" value="PRC_RimM"/>
    <property type="match status" value="1"/>
</dbReference>
<comment type="subcellular location">
    <subcellularLocation>
        <location evidence="5">Cytoplasm</location>
    </subcellularLocation>
</comment>
<evidence type="ECO:0000259" key="7">
    <source>
        <dbReference type="Pfam" id="PF24986"/>
    </source>
</evidence>
<dbReference type="GO" id="GO:0042274">
    <property type="term" value="P:ribosomal small subunit biogenesis"/>
    <property type="evidence" value="ECO:0007669"/>
    <property type="project" value="UniProtKB-UniRule"/>
</dbReference>
<evidence type="ECO:0000256" key="1">
    <source>
        <dbReference type="ARBA" id="ARBA00022490"/>
    </source>
</evidence>
<dbReference type="InterPro" id="IPR011033">
    <property type="entry name" value="PRC_barrel-like_sf"/>
</dbReference>
<dbReference type="PANTHER" id="PTHR33692:SF1">
    <property type="entry name" value="RIBOSOME MATURATION FACTOR RIMM"/>
    <property type="match status" value="1"/>
</dbReference>
<dbReference type="PANTHER" id="PTHR33692">
    <property type="entry name" value="RIBOSOME MATURATION FACTOR RIMM"/>
    <property type="match status" value="1"/>
</dbReference>
<dbReference type="GO" id="GO:0005737">
    <property type="term" value="C:cytoplasm"/>
    <property type="evidence" value="ECO:0007669"/>
    <property type="project" value="UniProtKB-SubCell"/>
</dbReference>
<evidence type="ECO:0000256" key="2">
    <source>
        <dbReference type="ARBA" id="ARBA00022517"/>
    </source>
</evidence>
<sequence length="184" mass="20244">MAQEKLDGLVRVARIGKPHGIKGDVTVQIFTDSPETRFVPGAVLTVDHGGTEPPLAGRLTVHNARWNKHILLLSFEEISDRNQAEQYRNCQLYAEPEDLEDDDDAWYAEDLADFTVKLDSVEGETIGTISDLIPGEAQDLLEVTRTNGTTSLVPFVVEIVPEIDVDQQLVILTPPAGLLELGQD</sequence>
<gene>
    <name evidence="5 8" type="primary">rimM</name>
    <name evidence="8" type="ORF">QDX21_01200</name>
</gene>
<dbReference type="Pfam" id="PF01782">
    <property type="entry name" value="RimM"/>
    <property type="match status" value="1"/>
</dbReference>
<organism evidence="8 9">
    <name type="scientific">Auritidibacter ignavus</name>
    <dbReference type="NCBI Taxonomy" id="678932"/>
    <lineage>
        <taxon>Bacteria</taxon>
        <taxon>Bacillati</taxon>
        <taxon>Actinomycetota</taxon>
        <taxon>Actinomycetes</taxon>
        <taxon>Micrococcales</taxon>
        <taxon>Micrococcaceae</taxon>
        <taxon>Auritidibacter</taxon>
    </lineage>
</organism>
<comment type="function">
    <text evidence="5">An accessory protein needed during the final step in the assembly of 30S ribosomal subunit, possibly for assembly of the head region. Essential for efficient processing of 16S rRNA. May be needed both before and after RbfA during the maturation of 16S rRNA. It has affinity for free ribosomal 30S subunits but not for 70S ribosomes.</text>
</comment>
<evidence type="ECO:0000256" key="3">
    <source>
        <dbReference type="ARBA" id="ARBA00022552"/>
    </source>
</evidence>
<dbReference type="Gene3D" id="2.30.30.240">
    <property type="entry name" value="PRC-barrel domain"/>
    <property type="match status" value="1"/>
</dbReference>